<proteinExistence type="predicted"/>
<protein>
    <submittedName>
        <fullName evidence="1">Uncharacterized protein</fullName>
    </submittedName>
</protein>
<accession>B5XHD9</accession>
<evidence type="ECO:0000313" key="2">
    <source>
        <dbReference type="Proteomes" id="UP000008555"/>
    </source>
</evidence>
<organism evidence="1 2">
    <name type="scientific">Coxiella burnetii (strain Dugway 5J108-111)</name>
    <dbReference type="NCBI Taxonomy" id="434922"/>
    <lineage>
        <taxon>Bacteria</taxon>
        <taxon>Pseudomonadati</taxon>
        <taxon>Pseudomonadota</taxon>
        <taxon>Gammaproteobacteria</taxon>
        <taxon>Legionellales</taxon>
        <taxon>Coxiellaceae</taxon>
        <taxon>Coxiella</taxon>
    </lineage>
</organism>
<sequence length="40" mass="4693">MRRPIQDTLLFNFKTHAQIGLRFQVMTNLKAVSIIARIIH</sequence>
<gene>
    <name evidence="1" type="ORF">CBUD_1282a</name>
</gene>
<dbReference type="KEGG" id="cbd:CBUD_1282a"/>
<reference evidence="1 2" key="1">
    <citation type="journal article" date="2009" name="Infect. Immun.">
        <title>Comparative genomics reveal extensive transposon-mediated genomic plasticity and diversity among potential effector proteins within the genus Coxiella.</title>
        <authorList>
            <person name="Beare P.A."/>
            <person name="Unsworth N."/>
            <person name="Andoh M."/>
            <person name="Voth D.E."/>
            <person name="Omsland A."/>
            <person name="Gilk S.D."/>
            <person name="Williams K.P."/>
            <person name="Sobral B.W."/>
            <person name="Kupko J.J.III."/>
            <person name="Porcella S.F."/>
            <person name="Samuel J.E."/>
            <person name="Heinzen R.A."/>
        </authorList>
    </citation>
    <scope>NUCLEOTIDE SEQUENCE [LARGE SCALE GENOMIC DNA]</scope>
    <source>
        <strain evidence="1 2">Dugway 5J108-111</strain>
    </source>
</reference>
<dbReference type="HOGENOM" id="CLU_3288233_0_0_6"/>
<evidence type="ECO:0000313" key="1">
    <source>
        <dbReference type="EMBL" id="ACI23159.1"/>
    </source>
</evidence>
<dbReference type="EMBL" id="CP000733">
    <property type="protein sequence ID" value="ACI23159.1"/>
    <property type="molecule type" value="Genomic_DNA"/>
</dbReference>
<name>B5XHD9_COXBN</name>
<dbReference type="Proteomes" id="UP000008555">
    <property type="component" value="Chromosome"/>
</dbReference>
<dbReference type="AlphaFoldDB" id="B5XHD9"/>